<dbReference type="PRINTS" id="PR00477">
    <property type="entry name" value="PHGLYCKINASE"/>
</dbReference>
<evidence type="ECO:0000256" key="11">
    <source>
        <dbReference type="ARBA" id="ARBA00023152"/>
    </source>
</evidence>
<dbReference type="InterPro" id="IPR022896">
    <property type="entry name" value="TrioseP_Isoase_bac/euk"/>
</dbReference>
<dbReference type="EMBL" id="MZGX01000027">
    <property type="protein sequence ID" value="OPX42560.1"/>
    <property type="molecule type" value="Genomic_DNA"/>
</dbReference>
<feature type="binding site" evidence="13">
    <location>
        <position position="327"/>
    </location>
    <ligand>
        <name>ATP</name>
        <dbReference type="ChEBI" id="CHEBI:30616"/>
    </ligand>
</feature>
<evidence type="ECO:0000256" key="8">
    <source>
        <dbReference type="ARBA" id="ARBA00022741"/>
    </source>
</evidence>
<comment type="similarity">
    <text evidence="14">Belongs to the triosephosphate isomerase family.</text>
</comment>
<feature type="active site" description="Electrophile" evidence="14">
    <location>
        <position position="492"/>
    </location>
</feature>
<evidence type="ECO:0000256" key="14">
    <source>
        <dbReference type="HAMAP-Rule" id="MF_00147"/>
    </source>
</evidence>
<dbReference type="InterPro" id="IPR035990">
    <property type="entry name" value="TIM_sf"/>
</dbReference>
<comment type="catalytic activity">
    <reaction evidence="14">
        <text>D-glyceraldehyde 3-phosphate = dihydroxyacetone phosphate</text>
        <dbReference type="Rhea" id="RHEA:18585"/>
        <dbReference type="ChEBI" id="CHEBI:57642"/>
        <dbReference type="ChEBI" id="CHEBI:59776"/>
        <dbReference type="EC" id="5.3.1.1"/>
    </reaction>
</comment>
<dbReference type="GO" id="GO:0006094">
    <property type="term" value="P:gluconeogenesis"/>
    <property type="evidence" value="ECO:0007669"/>
    <property type="project" value="UniProtKB-UniRule"/>
</dbReference>
<dbReference type="Gene3D" id="3.40.50.1260">
    <property type="entry name" value="Phosphoglycerate kinase, N-terminal domain"/>
    <property type="match status" value="2"/>
</dbReference>
<evidence type="ECO:0000256" key="9">
    <source>
        <dbReference type="ARBA" id="ARBA00022777"/>
    </source>
</evidence>
<evidence type="ECO:0000256" key="7">
    <source>
        <dbReference type="ARBA" id="ARBA00022679"/>
    </source>
</evidence>
<feature type="binding site" evidence="14">
    <location>
        <begin position="631"/>
        <end position="632"/>
    </location>
    <ligand>
        <name>substrate</name>
    </ligand>
</feature>
<keyword evidence="12 14" id="KW-0413">Isomerase</keyword>
<evidence type="ECO:0000256" key="13">
    <source>
        <dbReference type="HAMAP-Rule" id="MF_00145"/>
    </source>
</evidence>
<comment type="function">
    <text evidence="14">Involved in the gluconeogenesis. Catalyzes stereospecifically the conversion of dihydroxyacetone phosphate (DHAP) to D-glyceraldehyde-3-phosphate (G3P).</text>
</comment>
<comment type="pathway">
    <text evidence="3 13">Carbohydrate degradation; glycolysis; pyruvate from D-glyceraldehyde 3-phosphate: step 2/5.</text>
</comment>
<reference evidence="15 16" key="1">
    <citation type="submission" date="2017-03" db="EMBL/GenBank/DDBJ databases">
        <title>Genome sequence of Clostridium hungatei DSM 14427.</title>
        <authorList>
            <person name="Poehlein A."/>
            <person name="Daniel R."/>
        </authorList>
    </citation>
    <scope>NUCLEOTIDE SEQUENCE [LARGE SCALE GENOMIC DNA]</scope>
    <source>
        <strain evidence="15 16">DSM 14427</strain>
    </source>
</reference>
<dbReference type="GO" id="GO:0005829">
    <property type="term" value="C:cytosol"/>
    <property type="evidence" value="ECO:0007669"/>
    <property type="project" value="TreeGrafter"/>
</dbReference>
<dbReference type="GO" id="GO:0004807">
    <property type="term" value="F:triose-phosphate isomerase activity"/>
    <property type="evidence" value="ECO:0007669"/>
    <property type="project" value="UniProtKB-UniRule"/>
</dbReference>
<dbReference type="AlphaFoldDB" id="A0A1V4SFB5"/>
<dbReference type="PANTHER" id="PTHR11406">
    <property type="entry name" value="PHOSPHOGLYCERATE KINASE"/>
    <property type="match status" value="1"/>
</dbReference>
<evidence type="ECO:0000256" key="6">
    <source>
        <dbReference type="ARBA" id="ARBA00022432"/>
    </source>
</evidence>
<feature type="binding site" evidence="14">
    <location>
        <position position="610"/>
    </location>
    <ligand>
        <name>substrate</name>
    </ligand>
</feature>
<protein>
    <recommendedName>
        <fullName evidence="13 14">Multifunctional fusion protein</fullName>
    </recommendedName>
    <domain>
        <recommendedName>
            <fullName evidence="14">Triosephosphate isomerase</fullName>
            <shortName evidence="14">TIM</shortName>
            <shortName evidence="14">TPI</shortName>
            <ecNumber evidence="14">5.3.1.1</ecNumber>
        </recommendedName>
        <alternativeName>
            <fullName evidence="14">Triose-phosphate isomerase</fullName>
        </alternativeName>
    </domain>
    <domain>
        <recommendedName>
            <fullName evidence="13">Phosphoglycerate kinase</fullName>
            <ecNumber evidence="13">2.7.2.3</ecNumber>
        </recommendedName>
    </domain>
</protein>
<dbReference type="HAMAP" id="MF_00147_B">
    <property type="entry name" value="TIM_B"/>
    <property type="match status" value="1"/>
</dbReference>
<dbReference type="RefSeq" id="WP_080065949.1">
    <property type="nucleotide sequence ID" value="NZ_MZGX01000027.1"/>
</dbReference>
<evidence type="ECO:0000256" key="3">
    <source>
        <dbReference type="ARBA" id="ARBA00004838"/>
    </source>
</evidence>
<comment type="subunit">
    <text evidence="5 13">Monomer.</text>
</comment>
<proteinExistence type="inferred from homology"/>
<evidence type="ECO:0000256" key="10">
    <source>
        <dbReference type="ARBA" id="ARBA00022840"/>
    </source>
</evidence>
<keyword evidence="10 13" id="KW-0067">ATP-binding</keyword>
<feature type="binding site" evidence="13">
    <location>
        <position position="40"/>
    </location>
    <ligand>
        <name>substrate</name>
    </ligand>
</feature>
<name>A0A1V4SFB5_RUMHU</name>
<dbReference type="GO" id="GO:0043531">
    <property type="term" value="F:ADP binding"/>
    <property type="evidence" value="ECO:0007669"/>
    <property type="project" value="TreeGrafter"/>
</dbReference>
<feature type="binding site" evidence="14">
    <location>
        <position position="570"/>
    </location>
    <ligand>
        <name>substrate</name>
    </ligand>
</feature>
<keyword evidence="16" id="KW-1185">Reference proteome</keyword>
<dbReference type="Pfam" id="PF00121">
    <property type="entry name" value="TIM"/>
    <property type="match status" value="1"/>
</dbReference>
<evidence type="ECO:0000313" key="16">
    <source>
        <dbReference type="Proteomes" id="UP000191554"/>
    </source>
</evidence>
<feature type="binding site" evidence="13">
    <location>
        <position position="155"/>
    </location>
    <ligand>
        <name>substrate</name>
    </ligand>
</feature>
<dbReference type="STRING" id="48256.CLHUN_35270"/>
<feature type="active site" description="Proton acceptor" evidence="14">
    <location>
        <position position="564"/>
    </location>
</feature>
<dbReference type="UniPathway" id="UPA00138"/>
<dbReference type="PROSITE" id="PS00171">
    <property type="entry name" value="TIM_1"/>
    <property type="match status" value="1"/>
</dbReference>
<dbReference type="InterPro" id="IPR020861">
    <property type="entry name" value="Triosephosphate_isomerase_AS"/>
</dbReference>
<keyword evidence="11 13" id="KW-0324">Glycolysis</keyword>
<keyword evidence="13" id="KW-0963">Cytoplasm</keyword>
<dbReference type="Pfam" id="PF00162">
    <property type="entry name" value="PGK"/>
    <property type="match status" value="1"/>
</dbReference>
<dbReference type="InterPro" id="IPR015911">
    <property type="entry name" value="Phosphoglycerate_kinase_CS"/>
</dbReference>
<dbReference type="Proteomes" id="UP000191554">
    <property type="component" value="Unassembled WGS sequence"/>
</dbReference>
<comment type="similarity">
    <text evidence="4 13">Belongs to the phosphoglycerate kinase family.</text>
</comment>
<dbReference type="PROSITE" id="PS51440">
    <property type="entry name" value="TIM_2"/>
    <property type="match status" value="1"/>
</dbReference>
<dbReference type="SUPFAM" id="SSF51351">
    <property type="entry name" value="Triosephosphate isomerase (TIM)"/>
    <property type="match status" value="1"/>
</dbReference>
<feature type="binding site" evidence="13">
    <location>
        <begin position="24"/>
        <end position="26"/>
    </location>
    <ligand>
        <name>substrate</name>
    </ligand>
</feature>
<comment type="subunit">
    <text evidence="14">Homodimer.</text>
</comment>
<feature type="binding site" evidence="13">
    <location>
        <position position="296"/>
    </location>
    <ligand>
        <name>ATP</name>
        <dbReference type="ChEBI" id="CHEBI:30616"/>
    </ligand>
</feature>
<dbReference type="EC" id="5.3.1.1" evidence="14"/>
<dbReference type="GO" id="GO:0006096">
    <property type="term" value="P:glycolytic process"/>
    <property type="evidence" value="ECO:0007669"/>
    <property type="project" value="UniProtKB-UniRule"/>
</dbReference>
<dbReference type="NCBIfam" id="NF010569">
    <property type="entry name" value="PRK13962.1"/>
    <property type="match status" value="1"/>
</dbReference>
<dbReference type="PANTHER" id="PTHR11406:SF23">
    <property type="entry name" value="PHOSPHOGLYCERATE KINASE 1, CHLOROPLASTIC-RELATED"/>
    <property type="match status" value="1"/>
</dbReference>
<keyword evidence="7 13" id="KW-0808">Transferase</keyword>
<organism evidence="15 16">
    <name type="scientific">Ruminiclostridium hungatei</name>
    <name type="common">Clostridium hungatei</name>
    <dbReference type="NCBI Taxonomy" id="48256"/>
    <lineage>
        <taxon>Bacteria</taxon>
        <taxon>Bacillati</taxon>
        <taxon>Bacillota</taxon>
        <taxon>Clostridia</taxon>
        <taxon>Eubacteriales</taxon>
        <taxon>Oscillospiraceae</taxon>
        <taxon>Ruminiclostridium</taxon>
    </lineage>
</organism>
<feature type="binding site" evidence="13">
    <location>
        <begin position="63"/>
        <end position="66"/>
    </location>
    <ligand>
        <name>substrate</name>
    </ligand>
</feature>
<gene>
    <name evidence="13 15" type="primary">pgk</name>
    <name evidence="15" type="synonym">tpi</name>
    <name evidence="14" type="synonym">tpiA</name>
    <name evidence="15" type="ORF">CLHUN_35270</name>
</gene>
<evidence type="ECO:0000256" key="2">
    <source>
        <dbReference type="ARBA" id="ARBA00004680"/>
    </source>
</evidence>
<dbReference type="GO" id="GO:0005524">
    <property type="term" value="F:ATP binding"/>
    <property type="evidence" value="ECO:0007669"/>
    <property type="project" value="UniProtKB-KW"/>
</dbReference>
<dbReference type="Gene3D" id="3.20.20.70">
    <property type="entry name" value="Aldolase class I"/>
    <property type="match status" value="1"/>
</dbReference>
<comment type="catalytic activity">
    <reaction evidence="1 13">
        <text>(2R)-3-phosphoglycerate + ATP = (2R)-3-phospho-glyceroyl phosphate + ADP</text>
        <dbReference type="Rhea" id="RHEA:14801"/>
        <dbReference type="ChEBI" id="CHEBI:30616"/>
        <dbReference type="ChEBI" id="CHEBI:57604"/>
        <dbReference type="ChEBI" id="CHEBI:58272"/>
        <dbReference type="ChEBI" id="CHEBI:456216"/>
        <dbReference type="EC" id="2.7.2.3"/>
    </reaction>
</comment>
<dbReference type="InterPro" id="IPR013785">
    <property type="entry name" value="Aldolase_TIM"/>
</dbReference>
<comment type="subcellular location">
    <subcellularLocation>
        <location evidence="13">Cytoplasm</location>
    </subcellularLocation>
</comment>
<evidence type="ECO:0000313" key="15">
    <source>
        <dbReference type="EMBL" id="OPX42560.1"/>
    </source>
</evidence>
<dbReference type="NCBIfam" id="TIGR00419">
    <property type="entry name" value="tim"/>
    <property type="match status" value="1"/>
</dbReference>
<feature type="binding site" evidence="13">
    <location>
        <position position="122"/>
    </location>
    <ligand>
        <name>substrate</name>
    </ligand>
</feature>
<keyword evidence="6 14" id="KW-0312">Gluconeogenesis</keyword>
<dbReference type="InterPro" id="IPR001576">
    <property type="entry name" value="Phosphoglycerate_kinase"/>
</dbReference>
<dbReference type="GO" id="GO:0004618">
    <property type="term" value="F:phosphoglycerate kinase activity"/>
    <property type="evidence" value="ECO:0007669"/>
    <property type="project" value="UniProtKB-UniRule"/>
</dbReference>
<dbReference type="FunFam" id="3.40.50.1260:FF:000003">
    <property type="entry name" value="Phosphoglycerate kinase"/>
    <property type="match status" value="1"/>
</dbReference>
<dbReference type="InterPro" id="IPR015824">
    <property type="entry name" value="Phosphoglycerate_kinase_N"/>
</dbReference>
<dbReference type="CDD" id="cd00318">
    <property type="entry name" value="Phosphoglycerate_kinase"/>
    <property type="match status" value="1"/>
</dbReference>
<sequence>MSMMNKKTIEDIDVSGKKVIVRVDFNVPLDADRNITDDKRIVGALPTIKYLVEKGAKTILVSHLGRPKEGFEDKYSMKPTAVRLGELLGKEVVVAKDVIGEDAKAKAAALKNGEILMLENVRFHKEETKNNPEFAKELASMAEIFVNDAFGTAHRAHASTAGLADYLPAVCGFLIKKEIEFMGKALANPARPFVAILGGAKVSDKIAVIENLIDKVDTLIIGGGMAYTFLKAKGYHIGNSICEDDKIELAKSLMEKAETKGVNLMLPIGSMVAQEFKNDTEIKYVPSDAMPDGWMGMDIGSLTIEKFAKEIKKAKTVIWNGPMGVFEFPNFATGTKEIAKAVAESGALSIVGGGDSAAAVEQLGFADKITHISTGGGASLEYLEGKILPGIAVLMDKNPRKTIAAGNWKMNKTPKEAVEFVNELKASVADASNEVVVGVPFVCIPGVVEAVKGTNIKVAAQNMHWEEKGAFTGEVSGPMLADLGVDYVIIGHSERREYFGETNEMINKKAHAIFKYGMTPIICCGETLTQREQGVTADHVRYQIKVALLGLTPEQVKKTVIAYEPIWAIGTGKTATNEQANEVCTVIRELVCELYGEEVTEQVRIQYGGSVNAKNAAELFAMSDIDGGLVGGASLKVDEFTVIANA</sequence>
<feature type="binding site" evidence="13">
    <location>
        <begin position="353"/>
        <end position="356"/>
    </location>
    <ligand>
        <name>ATP</name>
        <dbReference type="ChEBI" id="CHEBI:30616"/>
    </ligand>
</feature>
<evidence type="ECO:0000256" key="12">
    <source>
        <dbReference type="ARBA" id="ARBA00023235"/>
    </source>
</evidence>
<keyword evidence="8 13" id="KW-0547">Nucleotide-binding</keyword>
<accession>A0A1V4SFB5</accession>
<dbReference type="FunFam" id="3.20.20.70:FF:000016">
    <property type="entry name" value="Triosephosphate isomerase"/>
    <property type="match status" value="1"/>
</dbReference>
<dbReference type="HAMAP" id="MF_00145">
    <property type="entry name" value="Phosphoglyc_kinase"/>
    <property type="match status" value="1"/>
</dbReference>
<dbReference type="FunFam" id="3.40.50.1260:FF:000006">
    <property type="entry name" value="Phosphoglycerate kinase"/>
    <property type="match status" value="1"/>
</dbReference>
<keyword evidence="9 13" id="KW-0418">Kinase</keyword>
<feature type="binding site" evidence="13">
    <location>
        <position position="205"/>
    </location>
    <ligand>
        <name>ATP</name>
        <dbReference type="ChEBI" id="CHEBI:30616"/>
    </ligand>
</feature>
<comment type="pathway">
    <text evidence="14">Carbohydrate biosynthesis; gluconeogenesis.</text>
</comment>
<feature type="binding site" evidence="14">
    <location>
        <begin position="407"/>
        <end position="409"/>
    </location>
    <ligand>
        <name>substrate</name>
    </ligand>
</feature>
<dbReference type="CDD" id="cd00311">
    <property type="entry name" value="TIM"/>
    <property type="match status" value="1"/>
</dbReference>
<evidence type="ECO:0000256" key="5">
    <source>
        <dbReference type="ARBA" id="ARBA00011245"/>
    </source>
</evidence>
<evidence type="ECO:0000256" key="1">
    <source>
        <dbReference type="ARBA" id="ARBA00000642"/>
    </source>
</evidence>
<dbReference type="UniPathway" id="UPA00109">
    <property type="reaction ID" value="UER00185"/>
</dbReference>
<dbReference type="PROSITE" id="PS00111">
    <property type="entry name" value="PGLYCERATE_KINASE"/>
    <property type="match status" value="1"/>
</dbReference>
<dbReference type="InterPro" id="IPR036043">
    <property type="entry name" value="Phosphoglycerate_kinase_sf"/>
</dbReference>
<dbReference type="InterPro" id="IPR000652">
    <property type="entry name" value="Triosephosphate_isomerase"/>
</dbReference>
<comment type="caution">
    <text evidence="15">The sequence shown here is derived from an EMBL/GenBank/DDBJ whole genome shotgun (WGS) entry which is preliminary data.</text>
</comment>
<dbReference type="SUPFAM" id="SSF53748">
    <property type="entry name" value="Phosphoglycerate kinase"/>
    <property type="match status" value="1"/>
</dbReference>
<dbReference type="EC" id="2.7.2.3" evidence="13"/>
<evidence type="ECO:0000256" key="4">
    <source>
        <dbReference type="ARBA" id="ARBA00008982"/>
    </source>
</evidence>
<comment type="pathway">
    <text evidence="2 14">Carbohydrate degradation; glycolysis; D-glyceraldehyde 3-phosphate from glycerone phosphate: step 1/1.</text>
</comment>